<reference evidence="1" key="1">
    <citation type="journal article" date="2021" name="Sci. Adv.">
        <title>The American lobster genome reveals insights on longevity, neural, and immune adaptations.</title>
        <authorList>
            <person name="Polinski J.M."/>
            <person name="Zimin A.V."/>
            <person name="Clark K.F."/>
            <person name="Kohn A.B."/>
            <person name="Sadowski N."/>
            <person name="Timp W."/>
            <person name="Ptitsyn A."/>
            <person name="Khanna P."/>
            <person name="Romanova D.Y."/>
            <person name="Williams P."/>
            <person name="Greenwood S.J."/>
            <person name="Moroz L.L."/>
            <person name="Walt D.R."/>
            <person name="Bodnar A.G."/>
        </authorList>
    </citation>
    <scope>NUCLEOTIDE SEQUENCE</scope>
    <source>
        <strain evidence="1">GMGI-L3</strain>
    </source>
</reference>
<evidence type="ECO:0000313" key="1">
    <source>
        <dbReference type="EMBL" id="KAG7157332.1"/>
    </source>
</evidence>
<comment type="caution">
    <text evidence="1">The sequence shown here is derived from an EMBL/GenBank/DDBJ whole genome shotgun (WGS) entry which is preliminary data.</text>
</comment>
<protein>
    <submittedName>
        <fullName evidence="1">Uncharacterized protein</fullName>
    </submittedName>
</protein>
<gene>
    <name evidence="1" type="ORF">Hamer_G005747</name>
</gene>
<dbReference type="Proteomes" id="UP000747542">
    <property type="component" value="Unassembled WGS sequence"/>
</dbReference>
<evidence type="ECO:0000313" key="2">
    <source>
        <dbReference type="Proteomes" id="UP000747542"/>
    </source>
</evidence>
<proteinExistence type="predicted"/>
<accession>A0A8J5JFR9</accession>
<keyword evidence="2" id="KW-1185">Reference proteome</keyword>
<sequence>LLPALTQMLPPRKPIPGHLRKTTKATDKLLKSELKKVHLSVLENVSEQTIQNCLQKELCFPSQSPAKKLLLIPPKEDETKAGICREIPELDC</sequence>
<name>A0A8J5JFR9_HOMAM</name>
<dbReference type="EMBL" id="JAHLQT010037514">
    <property type="protein sequence ID" value="KAG7157332.1"/>
    <property type="molecule type" value="Genomic_DNA"/>
</dbReference>
<dbReference type="AlphaFoldDB" id="A0A8J5JFR9"/>
<organism evidence="1 2">
    <name type="scientific">Homarus americanus</name>
    <name type="common">American lobster</name>
    <dbReference type="NCBI Taxonomy" id="6706"/>
    <lineage>
        <taxon>Eukaryota</taxon>
        <taxon>Metazoa</taxon>
        <taxon>Ecdysozoa</taxon>
        <taxon>Arthropoda</taxon>
        <taxon>Crustacea</taxon>
        <taxon>Multicrustacea</taxon>
        <taxon>Malacostraca</taxon>
        <taxon>Eumalacostraca</taxon>
        <taxon>Eucarida</taxon>
        <taxon>Decapoda</taxon>
        <taxon>Pleocyemata</taxon>
        <taxon>Astacidea</taxon>
        <taxon>Nephropoidea</taxon>
        <taxon>Nephropidae</taxon>
        <taxon>Homarus</taxon>
    </lineage>
</organism>
<feature type="non-terminal residue" evidence="1">
    <location>
        <position position="1"/>
    </location>
</feature>